<accession>A0A5B7F2N3</accession>
<dbReference type="AlphaFoldDB" id="A0A5B7F2N3"/>
<gene>
    <name evidence="1" type="ORF">E2C01_033137</name>
</gene>
<evidence type="ECO:0000313" key="1">
    <source>
        <dbReference type="EMBL" id="MPC39596.1"/>
    </source>
</evidence>
<dbReference type="Proteomes" id="UP000324222">
    <property type="component" value="Unassembled WGS sequence"/>
</dbReference>
<comment type="caution">
    <text evidence="1">The sequence shown here is derived from an EMBL/GenBank/DDBJ whole genome shotgun (WGS) entry which is preliminary data.</text>
</comment>
<dbReference type="EMBL" id="VSRR010004415">
    <property type="protein sequence ID" value="MPC39596.1"/>
    <property type="molecule type" value="Genomic_DNA"/>
</dbReference>
<protein>
    <submittedName>
        <fullName evidence="1">Uncharacterized protein</fullName>
    </submittedName>
</protein>
<evidence type="ECO:0000313" key="2">
    <source>
        <dbReference type="Proteomes" id="UP000324222"/>
    </source>
</evidence>
<sequence length="136" mass="14874">MHHNILVTHHMNTACTATHLIQQTPKRPNVTLEVISVLVDPLGTHVVRCANEGVSGCCLGAEEPSKTEVTQFHHALGCDEDVGWLDTSMILRSHRSAQLNRSPLTCSCQMFFSSSSSKAFFYLPIPLTSTISEGLP</sequence>
<proteinExistence type="predicted"/>
<name>A0A5B7F2N3_PORTR</name>
<keyword evidence="2" id="KW-1185">Reference proteome</keyword>
<organism evidence="1 2">
    <name type="scientific">Portunus trituberculatus</name>
    <name type="common">Swimming crab</name>
    <name type="synonym">Neptunus trituberculatus</name>
    <dbReference type="NCBI Taxonomy" id="210409"/>
    <lineage>
        <taxon>Eukaryota</taxon>
        <taxon>Metazoa</taxon>
        <taxon>Ecdysozoa</taxon>
        <taxon>Arthropoda</taxon>
        <taxon>Crustacea</taxon>
        <taxon>Multicrustacea</taxon>
        <taxon>Malacostraca</taxon>
        <taxon>Eumalacostraca</taxon>
        <taxon>Eucarida</taxon>
        <taxon>Decapoda</taxon>
        <taxon>Pleocyemata</taxon>
        <taxon>Brachyura</taxon>
        <taxon>Eubrachyura</taxon>
        <taxon>Portunoidea</taxon>
        <taxon>Portunidae</taxon>
        <taxon>Portuninae</taxon>
        <taxon>Portunus</taxon>
    </lineage>
</organism>
<reference evidence="1 2" key="1">
    <citation type="submission" date="2019-05" db="EMBL/GenBank/DDBJ databases">
        <title>Another draft genome of Portunus trituberculatus and its Hox gene families provides insights of decapod evolution.</title>
        <authorList>
            <person name="Jeong J.-H."/>
            <person name="Song I."/>
            <person name="Kim S."/>
            <person name="Choi T."/>
            <person name="Kim D."/>
            <person name="Ryu S."/>
            <person name="Kim W."/>
        </authorList>
    </citation>
    <scope>NUCLEOTIDE SEQUENCE [LARGE SCALE GENOMIC DNA]</scope>
    <source>
        <tissue evidence="1">Muscle</tissue>
    </source>
</reference>